<keyword evidence="2" id="KW-1185">Reference proteome</keyword>
<sequence>MANWEPSFAINAGISLLTLREDDEDAVRVEVASASGKKRALYDIFLLLCDRIPGFSDTDDWDSVQYRTDRYQLEKGMCAAQTEDNHTLKTELPKWKSCNWDPPLNPDTKHNRGLAHPQCAMLLAPISVVWENDEARNRFLTNYEPPMTAKQLWPAFMYEDGKGNVNNLKKGLLRSQIMIRAARAILFPPSVANAEDGPDHQSNRKTKADTYGMSGVTPGFLAYVAVGLRFALSSEKSFNNRGGIFDYERFYNDIVTYLNDATCKTETSDLITWWNG</sequence>
<evidence type="ECO:0000313" key="2">
    <source>
        <dbReference type="Proteomes" id="UP000027456"/>
    </source>
</evidence>
<gene>
    <name evidence="1" type="ORF">V565_339290</name>
</gene>
<dbReference type="HOGENOM" id="CLU_035918_0_0_1"/>
<dbReference type="AlphaFoldDB" id="A0A074RJR1"/>
<organism evidence="1 2">
    <name type="scientific">Rhizoctonia solani 123E</name>
    <dbReference type="NCBI Taxonomy" id="1423351"/>
    <lineage>
        <taxon>Eukaryota</taxon>
        <taxon>Fungi</taxon>
        <taxon>Dikarya</taxon>
        <taxon>Basidiomycota</taxon>
        <taxon>Agaricomycotina</taxon>
        <taxon>Agaricomycetes</taxon>
        <taxon>Cantharellales</taxon>
        <taxon>Ceratobasidiaceae</taxon>
        <taxon>Rhizoctonia</taxon>
    </lineage>
</organism>
<dbReference type="EMBL" id="AZST01002461">
    <property type="protein sequence ID" value="KEP44963.1"/>
    <property type="molecule type" value="Genomic_DNA"/>
</dbReference>
<accession>A0A074RJR1</accession>
<dbReference type="InterPro" id="IPR046521">
    <property type="entry name" value="DUF6698"/>
</dbReference>
<protein>
    <submittedName>
        <fullName evidence="1">Uncharacterized protein</fullName>
    </submittedName>
</protein>
<name>A0A074RJR1_9AGAM</name>
<dbReference type="Pfam" id="PF20414">
    <property type="entry name" value="DUF6698"/>
    <property type="match status" value="1"/>
</dbReference>
<dbReference type="OrthoDB" id="2662502at2759"/>
<comment type="caution">
    <text evidence="1">The sequence shown here is derived from an EMBL/GenBank/DDBJ whole genome shotgun (WGS) entry which is preliminary data.</text>
</comment>
<evidence type="ECO:0000313" key="1">
    <source>
        <dbReference type="EMBL" id="KEP44963.1"/>
    </source>
</evidence>
<feature type="non-terminal residue" evidence="1">
    <location>
        <position position="276"/>
    </location>
</feature>
<dbReference type="Proteomes" id="UP000027456">
    <property type="component" value="Unassembled WGS sequence"/>
</dbReference>
<dbReference type="STRING" id="1423351.A0A074RJR1"/>
<proteinExistence type="predicted"/>
<reference evidence="1 2" key="1">
    <citation type="submission" date="2013-12" db="EMBL/GenBank/DDBJ databases">
        <authorList>
            <person name="Cubeta M."/>
            <person name="Pakala S."/>
            <person name="Fedorova N."/>
            <person name="Thomas E."/>
            <person name="Dean R."/>
            <person name="Jabaji S."/>
            <person name="Neate S."/>
            <person name="Toda T."/>
            <person name="Tavantzis S."/>
            <person name="Vilgalys R."/>
            <person name="Bharathan N."/>
            <person name="Pakala S."/>
            <person name="Losada L.S."/>
            <person name="Zafar N."/>
            <person name="Nierman W."/>
        </authorList>
    </citation>
    <scope>NUCLEOTIDE SEQUENCE [LARGE SCALE GENOMIC DNA]</scope>
    <source>
        <strain evidence="1 2">123E</strain>
    </source>
</reference>